<dbReference type="GeneID" id="43636436"/>
<evidence type="ECO:0000313" key="2">
    <source>
        <dbReference type="EMBL" id="KAE8140509.1"/>
    </source>
</evidence>
<gene>
    <name evidence="2" type="ORF">BDV38DRAFT_18879</name>
</gene>
<keyword evidence="3" id="KW-1185">Reference proteome</keyword>
<evidence type="ECO:0000256" key="1">
    <source>
        <dbReference type="SAM" id="MobiDB-lite"/>
    </source>
</evidence>
<dbReference type="Proteomes" id="UP000325672">
    <property type="component" value="Unassembled WGS sequence"/>
</dbReference>
<dbReference type="AlphaFoldDB" id="A0A5N6T2K6"/>
<organism evidence="2 3">
    <name type="scientific">Aspergillus pseudotamarii</name>
    <dbReference type="NCBI Taxonomy" id="132259"/>
    <lineage>
        <taxon>Eukaryota</taxon>
        <taxon>Fungi</taxon>
        <taxon>Dikarya</taxon>
        <taxon>Ascomycota</taxon>
        <taxon>Pezizomycotina</taxon>
        <taxon>Eurotiomycetes</taxon>
        <taxon>Eurotiomycetidae</taxon>
        <taxon>Eurotiales</taxon>
        <taxon>Aspergillaceae</taxon>
        <taxon>Aspergillus</taxon>
        <taxon>Aspergillus subgen. Circumdati</taxon>
    </lineage>
</organism>
<protein>
    <submittedName>
        <fullName evidence="2">Uncharacterized protein</fullName>
    </submittedName>
</protein>
<sequence length="206" mass="23034">MQAYPAVVQISKPCGPKNVAVPCPCRYARSKRGRKKGSGDHHDKSHRSVGQEVQSSRLRQQSFPFWRHTTAIGIFALGLIPLGSLGAESAQPVIPRCARQAKNAPLTEIDGLVYPHAEIARFVTAWLTYAAPARRPHLVVREHQFDSSILLEPDEWLRRMPSRQSSFSRGSELLEEFVDGVMCLDINNSSTGNEELILNFVLELFD</sequence>
<evidence type="ECO:0000313" key="3">
    <source>
        <dbReference type="Proteomes" id="UP000325672"/>
    </source>
</evidence>
<name>A0A5N6T2K6_ASPPS</name>
<accession>A0A5N6T2K6</accession>
<dbReference type="RefSeq" id="XP_031916572.1">
    <property type="nucleotide sequence ID" value="XM_032052226.1"/>
</dbReference>
<dbReference type="EMBL" id="ML743561">
    <property type="protein sequence ID" value="KAE8140509.1"/>
    <property type="molecule type" value="Genomic_DNA"/>
</dbReference>
<proteinExistence type="predicted"/>
<feature type="region of interest" description="Disordered" evidence="1">
    <location>
        <begin position="30"/>
        <end position="56"/>
    </location>
</feature>
<reference evidence="2 3" key="1">
    <citation type="submission" date="2019-04" db="EMBL/GenBank/DDBJ databases">
        <title>Friends and foes A comparative genomics study of 23 Aspergillus species from section Flavi.</title>
        <authorList>
            <consortium name="DOE Joint Genome Institute"/>
            <person name="Kjaerbolling I."/>
            <person name="Vesth T."/>
            <person name="Frisvad J.C."/>
            <person name="Nybo J.L."/>
            <person name="Theobald S."/>
            <person name="Kildgaard S."/>
            <person name="Isbrandt T."/>
            <person name="Kuo A."/>
            <person name="Sato A."/>
            <person name="Lyhne E.K."/>
            <person name="Kogle M.E."/>
            <person name="Wiebenga A."/>
            <person name="Kun R.S."/>
            <person name="Lubbers R.J."/>
            <person name="Makela M.R."/>
            <person name="Barry K."/>
            <person name="Chovatia M."/>
            <person name="Clum A."/>
            <person name="Daum C."/>
            <person name="Haridas S."/>
            <person name="He G."/>
            <person name="LaButti K."/>
            <person name="Lipzen A."/>
            <person name="Mondo S."/>
            <person name="Riley R."/>
            <person name="Salamov A."/>
            <person name="Simmons B.A."/>
            <person name="Magnuson J.K."/>
            <person name="Henrissat B."/>
            <person name="Mortensen U.H."/>
            <person name="Larsen T.O."/>
            <person name="Devries R.P."/>
            <person name="Grigoriev I.V."/>
            <person name="Machida M."/>
            <person name="Baker S.E."/>
            <person name="Andersen M.R."/>
        </authorList>
    </citation>
    <scope>NUCLEOTIDE SEQUENCE [LARGE SCALE GENOMIC DNA]</scope>
    <source>
        <strain evidence="2 3">CBS 117625</strain>
    </source>
</reference>